<evidence type="ECO:0000259" key="2">
    <source>
        <dbReference type="Pfam" id="PF00248"/>
    </source>
</evidence>
<proteinExistence type="predicted"/>
<reference evidence="3 4" key="1">
    <citation type="submission" date="2024-03" db="EMBL/GenBank/DDBJ databases">
        <title>High-quality draft genome sequencing of Tistrella sp. BH-R2-4.</title>
        <authorList>
            <person name="Dong C."/>
        </authorList>
    </citation>
    <scope>NUCLEOTIDE SEQUENCE [LARGE SCALE GENOMIC DNA]</scope>
    <source>
        <strain evidence="3 4">BH-R2-4</strain>
    </source>
</reference>
<comment type="caution">
    <text evidence="3">The sequence shown here is derived from an EMBL/GenBank/DDBJ whole genome shotgun (WGS) entry which is preliminary data.</text>
</comment>
<dbReference type="PANTHER" id="PTHR43364">
    <property type="entry name" value="NADH-SPECIFIC METHYLGLYOXAL REDUCTASE-RELATED"/>
    <property type="match status" value="1"/>
</dbReference>
<keyword evidence="4" id="KW-1185">Reference proteome</keyword>
<dbReference type="PANTHER" id="PTHR43364:SF4">
    <property type="entry name" value="NAD(P)-LINKED OXIDOREDUCTASE SUPERFAMILY PROTEIN"/>
    <property type="match status" value="1"/>
</dbReference>
<feature type="domain" description="NADP-dependent oxidoreductase" evidence="2">
    <location>
        <begin position="16"/>
        <end position="311"/>
    </location>
</feature>
<dbReference type="Pfam" id="PF00248">
    <property type="entry name" value="Aldo_ket_red"/>
    <property type="match status" value="1"/>
</dbReference>
<gene>
    <name evidence="3" type="ORF">WG926_15730</name>
</gene>
<dbReference type="InterPro" id="IPR023210">
    <property type="entry name" value="NADP_OxRdtase_dom"/>
</dbReference>
<evidence type="ECO:0000313" key="4">
    <source>
        <dbReference type="Proteomes" id="UP001413721"/>
    </source>
</evidence>
<dbReference type="InterPro" id="IPR050523">
    <property type="entry name" value="AKR_Detox_Biosynth"/>
</dbReference>
<dbReference type="Gene3D" id="3.20.20.100">
    <property type="entry name" value="NADP-dependent oxidoreductase domain"/>
    <property type="match status" value="1"/>
</dbReference>
<organism evidence="3 4">
    <name type="scientific">Tistrella arctica</name>
    <dbReference type="NCBI Taxonomy" id="3133430"/>
    <lineage>
        <taxon>Bacteria</taxon>
        <taxon>Pseudomonadati</taxon>
        <taxon>Pseudomonadota</taxon>
        <taxon>Alphaproteobacteria</taxon>
        <taxon>Geminicoccales</taxon>
        <taxon>Geminicoccaceae</taxon>
        <taxon>Tistrella</taxon>
    </lineage>
</organism>
<evidence type="ECO:0000313" key="3">
    <source>
        <dbReference type="EMBL" id="MEN2989767.1"/>
    </source>
</evidence>
<sequence>MRYRSLGSSGLKLSVIALGTMIFDGARWGCDGDTATRLIHRFLDGGGNLVDTADVYGDGRVERLIGKAVAGRRHQVLIATKFGGFTGPGINDGGNSRHHVLDAVDQSLRRLGTDHIDLLQIHAHDATTPMEETLRALDDVVRTGRVRYIGCSNMAAWQLVKAAGLARHDRLTMPVSLQVQYSLIARHIEREHVPACLDAGIGLLAWSPLGAGLLAGRAGSGRPPAPDVRLGFLPRAREGLHTAGLAAADAVIAAAAEAGLEPAQVALAWLLSRPAVCAAIAGVRTEKQLDIALDAADCRLPADMLASLDTHGRPRPVSPYDTLDRVEAQWPARGHDRAVSAEGARIHSHGVDIFQPRVHDYSS</sequence>
<accession>A0ABU9YLT3</accession>
<dbReference type="RefSeq" id="WP_345937729.1">
    <property type="nucleotide sequence ID" value="NZ_JBBKTW010000005.1"/>
</dbReference>
<evidence type="ECO:0000256" key="1">
    <source>
        <dbReference type="ARBA" id="ARBA00023002"/>
    </source>
</evidence>
<dbReference type="SUPFAM" id="SSF51430">
    <property type="entry name" value="NAD(P)-linked oxidoreductase"/>
    <property type="match status" value="1"/>
</dbReference>
<dbReference type="Proteomes" id="UP001413721">
    <property type="component" value="Unassembled WGS sequence"/>
</dbReference>
<protein>
    <submittedName>
        <fullName evidence="3">Aldo/keto reductase</fullName>
    </submittedName>
</protein>
<dbReference type="InterPro" id="IPR036812">
    <property type="entry name" value="NAD(P)_OxRdtase_dom_sf"/>
</dbReference>
<dbReference type="EMBL" id="JBBKTW010000005">
    <property type="protein sequence ID" value="MEN2989767.1"/>
    <property type="molecule type" value="Genomic_DNA"/>
</dbReference>
<keyword evidence="1" id="KW-0560">Oxidoreductase</keyword>
<name>A0ABU9YLT3_9PROT</name>